<evidence type="ECO:0000256" key="15">
    <source>
        <dbReference type="SAM" id="Phobius"/>
    </source>
</evidence>
<name>A0A821LXX4_9NEOP</name>
<dbReference type="GO" id="GO:0004100">
    <property type="term" value="F:chitin synthase activity"/>
    <property type="evidence" value="ECO:0007669"/>
    <property type="project" value="UniProtKB-EC"/>
</dbReference>
<evidence type="ECO:0000256" key="6">
    <source>
        <dbReference type="ARBA" id="ARBA00022692"/>
    </source>
</evidence>
<keyword evidence="5" id="KW-0808">Transferase</keyword>
<evidence type="ECO:0000256" key="5">
    <source>
        <dbReference type="ARBA" id="ARBA00022679"/>
    </source>
</evidence>
<feature type="coiled-coil region" evidence="13">
    <location>
        <begin position="1065"/>
        <end position="1092"/>
    </location>
</feature>
<evidence type="ECO:0000256" key="14">
    <source>
        <dbReference type="SAM" id="MobiDB-lite"/>
    </source>
</evidence>
<organism evidence="17 18">
    <name type="scientific">Pieris macdunnoughi</name>
    <dbReference type="NCBI Taxonomy" id="345717"/>
    <lineage>
        <taxon>Eukaryota</taxon>
        <taxon>Metazoa</taxon>
        <taxon>Ecdysozoa</taxon>
        <taxon>Arthropoda</taxon>
        <taxon>Hexapoda</taxon>
        <taxon>Insecta</taxon>
        <taxon>Pterygota</taxon>
        <taxon>Neoptera</taxon>
        <taxon>Endopterygota</taxon>
        <taxon>Lepidoptera</taxon>
        <taxon>Glossata</taxon>
        <taxon>Ditrysia</taxon>
        <taxon>Papilionoidea</taxon>
        <taxon>Pieridae</taxon>
        <taxon>Pierinae</taxon>
        <taxon>Pieris</taxon>
    </lineage>
</organism>
<comment type="similarity">
    <text evidence="11">Belongs to the chitin synthase family. Class IV subfamily.</text>
</comment>
<feature type="region of interest" description="Disordered" evidence="14">
    <location>
        <begin position="1601"/>
        <end position="1625"/>
    </location>
</feature>
<dbReference type="Proteomes" id="UP000663880">
    <property type="component" value="Unassembled WGS sequence"/>
</dbReference>
<feature type="region of interest" description="Disordered" evidence="14">
    <location>
        <begin position="1184"/>
        <end position="1204"/>
    </location>
</feature>
<dbReference type="Pfam" id="PF03142">
    <property type="entry name" value="Chitin_synth_2"/>
    <property type="match status" value="1"/>
</dbReference>
<keyword evidence="9 15" id="KW-0472">Membrane</keyword>
<comment type="catalytic activity">
    <reaction evidence="12">
        <text>[(1-&gt;4)-N-acetyl-beta-D-glucosaminyl](n) + UDP-N-acetyl-alpha-D-glucosamine = [(1-&gt;4)-N-acetyl-beta-D-glucosaminyl](n+1) + UDP + H(+)</text>
        <dbReference type="Rhea" id="RHEA:16637"/>
        <dbReference type="Rhea" id="RHEA-COMP:9593"/>
        <dbReference type="Rhea" id="RHEA-COMP:9595"/>
        <dbReference type="ChEBI" id="CHEBI:15378"/>
        <dbReference type="ChEBI" id="CHEBI:17029"/>
        <dbReference type="ChEBI" id="CHEBI:57705"/>
        <dbReference type="ChEBI" id="CHEBI:58223"/>
        <dbReference type="EC" id="2.4.1.16"/>
    </reaction>
</comment>
<evidence type="ECO:0000256" key="1">
    <source>
        <dbReference type="ARBA" id="ARBA00004651"/>
    </source>
</evidence>
<keyword evidence="10" id="KW-0325">Glycoprotein</keyword>
<proteinExistence type="inferred from homology"/>
<dbReference type="InterPro" id="IPR055120">
    <property type="entry name" value="Chs-1/2_IV_N"/>
</dbReference>
<dbReference type="GO" id="GO:0005886">
    <property type="term" value="C:plasma membrane"/>
    <property type="evidence" value="ECO:0007669"/>
    <property type="project" value="UniProtKB-SubCell"/>
</dbReference>
<accession>A0A821LXX4</accession>
<comment type="subcellular location">
    <subcellularLocation>
        <location evidence="1">Cell membrane</location>
        <topology evidence="1">Multi-pass membrane protein</topology>
    </subcellularLocation>
</comment>
<evidence type="ECO:0000256" key="9">
    <source>
        <dbReference type="ARBA" id="ARBA00023136"/>
    </source>
</evidence>
<feature type="compositionally biased region" description="Polar residues" evidence="14">
    <location>
        <begin position="23"/>
        <end position="38"/>
    </location>
</feature>
<feature type="transmembrane region" description="Helical" evidence="15">
    <location>
        <begin position="973"/>
        <end position="996"/>
    </location>
</feature>
<gene>
    <name evidence="17" type="ORF">PMACD_LOCUS1159</name>
</gene>
<feature type="transmembrane region" description="Helical" evidence="15">
    <location>
        <begin position="167"/>
        <end position="189"/>
    </location>
</feature>
<evidence type="ECO:0000256" key="4">
    <source>
        <dbReference type="ARBA" id="ARBA00022676"/>
    </source>
</evidence>
<evidence type="ECO:0000313" key="17">
    <source>
        <dbReference type="EMBL" id="CAF4758348.1"/>
    </source>
</evidence>
<dbReference type="PANTHER" id="PTHR22914">
    <property type="entry name" value="CHITIN SYNTHASE"/>
    <property type="match status" value="1"/>
</dbReference>
<evidence type="ECO:0000256" key="13">
    <source>
        <dbReference type="SAM" id="Coils"/>
    </source>
</evidence>
<dbReference type="InterPro" id="IPR029044">
    <property type="entry name" value="Nucleotide-diphossugar_trans"/>
</dbReference>
<keyword evidence="3" id="KW-1003">Cell membrane</keyword>
<dbReference type="OrthoDB" id="370884at2759"/>
<feature type="compositionally biased region" description="Polar residues" evidence="14">
    <location>
        <begin position="1608"/>
        <end position="1625"/>
    </location>
</feature>
<evidence type="ECO:0000256" key="3">
    <source>
        <dbReference type="ARBA" id="ARBA00022475"/>
    </source>
</evidence>
<evidence type="ECO:0000256" key="8">
    <source>
        <dbReference type="ARBA" id="ARBA00023054"/>
    </source>
</evidence>
<dbReference type="EC" id="2.4.1.16" evidence="2"/>
<evidence type="ECO:0000256" key="11">
    <source>
        <dbReference type="ARBA" id="ARBA00046329"/>
    </source>
</evidence>
<feature type="transmembrane region" description="Helical" evidence="15">
    <location>
        <begin position="72"/>
        <end position="96"/>
    </location>
</feature>
<evidence type="ECO:0000256" key="10">
    <source>
        <dbReference type="ARBA" id="ARBA00023180"/>
    </source>
</evidence>
<dbReference type="PANTHER" id="PTHR22914:SF42">
    <property type="entry name" value="CHITIN SYNTHASE"/>
    <property type="match status" value="1"/>
</dbReference>
<feature type="transmembrane region" description="Helical" evidence="15">
    <location>
        <begin position="130"/>
        <end position="155"/>
    </location>
</feature>
<keyword evidence="8 13" id="KW-0175">Coiled coil</keyword>
<evidence type="ECO:0000256" key="2">
    <source>
        <dbReference type="ARBA" id="ARBA00012543"/>
    </source>
</evidence>
<keyword evidence="18" id="KW-1185">Reference proteome</keyword>
<feature type="transmembrane region" description="Helical" evidence="15">
    <location>
        <begin position="376"/>
        <end position="394"/>
    </location>
</feature>
<feature type="region of interest" description="Disordered" evidence="14">
    <location>
        <begin position="1"/>
        <end position="38"/>
    </location>
</feature>
<feature type="transmembrane region" description="Helical" evidence="15">
    <location>
        <begin position="1035"/>
        <end position="1054"/>
    </location>
</feature>
<feature type="transmembrane region" description="Helical" evidence="15">
    <location>
        <begin position="1387"/>
        <end position="1408"/>
    </location>
</feature>
<comment type="caution">
    <text evidence="17">The sequence shown here is derived from an EMBL/GenBank/DDBJ whole genome shotgun (WGS) entry which is preliminary data.</text>
</comment>
<keyword evidence="4" id="KW-0328">Glycosyltransferase</keyword>
<feature type="transmembrane region" description="Helical" evidence="15">
    <location>
        <begin position="406"/>
        <end position="426"/>
    </location>
</feature>
<feature type="transmembrane region" description="Helical" evidence="15">
    <location>
        <begin position="949"/>
        <end position="966"/>
    </location>
</feature>
<dbReference type="Gene3D" id="3.90.550.10">
    <property type="entry name" value="Spore Coat Polysaccharide Biosynthesis Protein SpsA, Chain A"/>
    <property type="match status" value="1"/>
</dbReference>
<feature type="transmembrane region" description="Helical" evidence="15">
    <location>
        <begin position="227"/>
        <end position="247"/>
    </location>
</feature>
<keyword evidence="6 15" id="KW-0812">Transmembrane</keyword>
<feature type="transmembrane region" description="Helical" evidence="15">
    <location>
        <begin position="253"/>
        <end position="272"/>
    </location>
</feature>
<reference evidence="17" key="1">
    <citation type="submission" date="2021-02" db="EMBL/GenBank/DDBJ databases">
        <authorList>
            <person name="Steward A R."/>
        </authorList>
    </citation>
    <scope>NUCLEOTIDE SEQUENCE</scope>
</reference>
<dbReference type="GO" id="GO:0006031">
    <property type="term" value="P:chitin biosynthetic process"/>
    <property type="evidence" value="ECO:0007669"/>
    <property type="project" value="TreeGrafter"/>
</dbReference>
<dbReference type="EMBL" id="CAJOBZ010000002">
    <property type="protein sequence ID" value="CAF4758348.1"/>
    <property type="molecule type" value="Genomic_DNA"/>
</dbReference>
<feature type="compositionally biased region" description="Acidic residues" evidence="14">
    <location>
        <begin position="1186"/>
        <end position="1197"/>
    </location>
</feature>
<feature type="transmembrane region" description="Helical" evidence="15">
    <location>
        <begin position="1271"/>
        <end position="1290"/>
    </location>
</feature>
<feature type="transmembrane region" description="Helical" evidence="15">
    <location>
        <begin position="195"/>
        <end position="215"/>
    </location>
</feature>
<feature type="domain" description="Chitin synthase chs-1/2 N-terminal putative transporter" evidence="16">
    <location>
        <begin position="67"/>
        <end position="322"/>
    </location>
</feature>
<evidence type="ECO:0000256" key="12">
    <source>
        <dbReference type="ARBA" id="ARBA00048014"/>
    </source>
</evidence>
<dbReference type="FunFam" id="3.90.550.10:FF:000139">
    <property type="entry name" value="Chitin synthase 8"/>
    <property type="match status" value="1"/>
</dbReference>
<dbReference type="Pfam" id="PF23000">
    <property type="entry name" value="ChitinSynthase_IV_N"/>
    <property type="match status" value="1"/>
</dbReference>
<feature type="transmembrane region" description="Helical" evidence="15">
    <location>
        <begin position="1002"/>
        <end position="1023"/>
    </location>
</feature>
<evidence type="ECO:0000256" key="7">
    <source>
        <dbReference type="ARBA" id="ARBA00022989"/>
    </source>
</evidence>
<evidence type="ECO:0000313" key="18">
    <source>
        <dbReference type="Proteomes" id="UP000663880"/>
    </source>
</evidence>
<protein>
    <recommendedName>
        <fullName evidence="2">chitin synthase</fullName>
        <ecNumber evidence="2">2.4.1.16</ecNumber>
    </recommendedName>
</protein>
<feature type="transmembrane region" description="Helical" evidence="15">
    <location>
        <begin position="1330"/>
        <end position="1349"/>
    </location>
</feature>
<dbReference type="CDD" id="cd04190">
    <property type="entry name" value="Chitin_synth_C"/>
    <property type="match status" value="1"/>
</dbReference>
<dbReference type="InterPro" id="IPR004835">
    <property type="entry name" value="Chitin_synth"/>
</dbReference>
<keyword evidence="7 15" id="KW-1133">Transmembrane helix</keyword>
<feature type="transmembrane region" description="Helical" evidence="15">
    <location>
        <begin position="923"/>
        <end position="943"/>
    </location>
</feature>
<dbReference type="SUPFAM" id="SSF53448">
    <property type="entry name" value="Nucleotide-diphospho-sugar transferases"/>
    <property type="match status" value="1"/>
</dbReference>
<feature type="transmembrane region" description="Helical" evidence="15">
    <location>
        <begin position="297"/>
        <end position="321"/>
    </location>
</feature>
<sequence length="1625" mass="185485">MATSGGKARREEQSDNSDDELSPLNNDTYGGSQRTVQETKGWDVFREFPPKQDSGSMESQKCLEFTVRVLKILAYAITFIVVLASGVVAKGTILFMTSQLRKDRRLAYCNRNLGRDKQFVVSLPDEERVAWMWVILAAFAIPEVGTFIRSVRICFFKSSKKPRSIQFIVVFIAESLHTIGLALLLFKILPELDVVKGAMITNCMCIIPAILGLLSRNSRDSKRFVKVIVDMAAIVAQVTGFIVWPLLENKPVLWLIPISAICISLGWWENYVTRQSPIGIMKSLGRLKENLNQSRYYIYRLISVWKIILMMLCVMMCIWMDGDEPAMFFQLFKEGFGPHNIVVEEVQIQLGGTIIPDLANATLTGDSVEVAAVHKSAFYVLLIQVFAAYFTYIFGKFACKILIQGFSYAFPINLVIPLVVNLLIAACGLRNGDTCFFHGTIPDYLFFESPPVFSLSDFISRQMAWVWLLWLLSQTWITLHIWTPKTERLASTEKLFILPMYSGLLVDQSMALNRKRDDHKDVKTEDLAEIEKEKGDEYYETISVHTDNTSSAPRIVKSSDSITRIYACATMWHETRDEMMEFLKSILRLDEDQCARRVAQKYLRVVDPDYYEFETHIYLDDAFEISDHSDDDSQVNRFVKLLVETIDEAASEVHQTTIRVRPPKKYPAPYGGRLTWVLPGKTKMICHLKDKAKIRHKKRWSQVMYMYYLLGHRLMELPISVDRKELMAENTYLLTLDGDIDFQPHAVRLLVDLMKKNKNLGAACGRIHPVGSGPMVWYQLFEYAIGHWMQKATEHMIGCVLCSPGCFSLFRGKALMDDNVMKKYTLKANEARHYVQYDQGEDRWLCTLLLQRGYRVEYSAASDAYTHCPEGFSEFYNQRRRWVPSTIANIMDLLMDYKHTIKINDNISSPYIAYQMMLMGGTILGPGTIFLMLVGAFVAAFRIDNWTSFEYNLYPILLFMFVCFTMKSDIQLLVAQILSTGYAMIMMAVIVGTALQLGEDGIGSPSAIFLISLSGSFFIAACLHPQEFWCVVPGIIYLLSIPSMYLLLILYSIINLNNVSWGTREIQQKKTKKEIEAEKKAAEEAKKNARQKSLLGFLQGVNNNEEEGSIEFSFAGLFKCLLCTHPKGNEEKVQLLHIASTLEKLEKKIENVERVIDPHGQTRSRKLSVGLRGSTNGDGLVTVSEREEDEHDLDSETDTMSTVPREKRDDLINPYWIEDPDLKKGEVDFLSQSELAFFKDLIDKYLYPIDANKEEQARITKDLKELRDTSVFNFFMVNALFVLIVFLLQLNKDNLHFKWPLGVKTNITYDEATQEARIARDLLELRNKSVFAFAMFNALFILIVFLLQLNKDQLHVIWPLGVKTNITYIEDTGEVLISKEYLQLEPIGLVFVFFFALILVIQFSAMLFHRFGTISHILASTELNWFCTKKADDLSQDALLDKNAIAIVKDLQKLNGLDDEYDNDSGSGPQNVGRRKTIHNLEKARQKKRNIGTLDVAFKKRFFNMNANDGPGTPVLNRKMTLRRETLKALETRRNSVMAERRKSQMQTLGANNEYGVAGMLNNNHGIAPRHRTSTANISVKDVFGEPNGGMVNRGYETTLGDEDDSNSMRLQPRQNQVSFSTRFQ</sequence>
<evidence type="ECO:0000259" key="16">
    <source>
        <dbReference type="Pfam" id="PF23000"/>
    </source>
</evidence>